<reference evidence="7 8" key="1">
    <citation type="submission" date="2019-02" db="EMBL/GenBank/DDBJ databases">
        <title>Genome sequencing of the rare red list fungi Phellinidium pouzarii.</title>
        <authorList>
            <person name="Buettner E."/>
            <person name="Kellner H."/>
        </authorList>
    </citation>
    <scope>NUCLEOTIDE SEQUENCE [LARGE SCALE GENOMIC DNA]</scope>
    <source>
        <strain evidence="7 8">DSM 108285</strain>
    </source>
</reference>
<dbReference type="Gene3D" id="1.20.1740.10">
    <property type="entry name" value="Amino acid/polyamine transporter I"/>
    <property type="match status" value="1"/>
</dbReference>
<dbReference type="PANTHER" id="PTHR43341:SF9">
    <property type="entry name" value="DICARBOXYLIC AMINO ACID PERMEASE"/>
    <property type="match status" value="1"/>
</dbReference>
<keyword evidence="3 5" id="KW-1133">Transmembrane helix</keyword>
<protein>
    <recommendedName>
        <fullName evidence="6">Amino acid permease/ SLC12A domain-containing protein</fullName>
    </recommendedName>
</protein>
<dbReference type="InterPro" id="IPR050524">
    <property type="entry name" value="APC_YAT"/>
</dbReference>
<accession>A0A4V3XD28</accession>
<evidence type="ECO:0000256" key="1">
    <source>
        <dbReference type="ARBA" id="ARBA00004141"/>
    </source>
</evidence>
<comment type="caution">
    <text evidence="7">The sequence shown here is derived from an EMBL/GenBank/DDBJ whole genome shotgun (WGS) entry which is preliminary data.</text>
</comment>
<proteinExistence type="predicted"/>
<evidence type="ECO:0000256" key="2">
    <source>
        <dbReference type="ARBA" id="ARBA00022692"/>
    </source>
</evidence>
<dbReference type="Proteomes" id="UP000308199">
    <property type="component" value="Unassembled WGS sequence"/>
</dbReference>
<dbReference type="EMBL" id="SGPK01000113">
    <property type="protein sequence ID" value="THH08103.1"/>
    <property type="molecule type" value="Genomic_DNA"/>
</dbReference>
<dbReference type="GO" id="GO:0015171">
    <property type="term" value="F:amino acid transmembrane transporter activity"/>
    <property type="evidence" value="ECO:0007669"/>
    <property type="project" value="TreeGrafter"/>
</dbReference>
<dbReference type="GO" id="GO:0016020">
    <property type="term" value="C:membrane"/>
    <property type="evidence" value="ECO:0007669"/>
    <property type="project" value="UniProtKB-SubCell"/>
</dbReference>
<dbReference type="AlphaFoldDB" id="A0A4V3XD28"/>
<gene>
    <name evidence="7" type="ORF">EW145_g2923</name>
</gene>
<evidence type="ECO:0000256" key="4">
    <source>
        <dbReference type="ARBA" id="ARBA00023136"/>
    </source>
</evidence>
<evidence type="ECO:0000256" key="3">
    <source>
        <dbReference type="ARBA" id="ARBA00022989"/>
    </source>
</evidence>
<organism evidence="7 8">
    <name type="scientific">Phellinidium pouzarii</name>
    <dbReference type="NCBI Taxonomy" id="167371"/>
    <lineage>
        <taxon>Eukaryota</taxon>
        <taxon>Fungi</taxon>
        <taxon>Dikarya</taxon>
        <taxon>Basidiomycota</taxon>
        <taxon>Agaricomycotina</taxon>
        <taxon>Agaricomycetes</taxon>
        <taxon>Hymenochaetales</taxon>
        <taxon>Hymenochaetaceae</taxon>
        <taxon>Phellinidium</taxon>
    </lineage>
</organism>
<dbReference type="Pfam" id="PF00324">
    <property type="entry name" value="AA_permease"/>
    <property type="match status" value="1"/>
</dbReference>
<keyword evidence="4 5" id="KW-0472">Membrane</keyword>
<comment type="subcellular location">
    <subcellularLocation>
        <location evidence="1">Membrane</location>
        <topology evidence="1">Multi-pass membrane protein</topology>
    </subcellularLocation>
</comment>
<feature type="domain" description="Amino acid permease/ SLC12A" evidence="6">
    <location>
        <begin position="8"/>
        <end position="125"/>
    </location>
</feature>
<evidence type="ECO:0000313" key="8">
    <source>
        <dbReference type="Proteomes" id="UP000308199"/>
    </source>
</evidence>
<feature type="transmembrane region" description="Helical" evidence="5">
    <location>
        <begin position="52"/>
        <end position="73"/>
    </location>
</feature>
<evidence type="ECO:0000259" key="6">
    <source>
        <dbReference type="Pfam" id="PF00324"/>
    </source>
</evidence>
<evidence type="ECO:0000313" key="7">
    <source>
        <dbReference type="EMBL" id="THH08103.1"/>
    </source>
</evidence>
<sequence length="165" mass="18663">MLYKEGVTSRFLAFWPFMTTATFAYLGTEPVGVAVGEAQYPRKTIPKAIKPTFFRIPIFYILSVFLLGILAPYNSKNLIFVTMQPTTQAPLPLSLLLAVGSDLYFASHTLYRLAREGDTPAFLAWTGLRPPRFYTVFDPRIYELQTIYTCSVNHITTFGLLSFIV</sequence>
<evidence type="ECO:0000256" key="5">
    <source>
        <dbReference type="SAM" id="Phobius"/>
    </source>
</evidence>
<dbReference type="PANTHER" id="PTHR43341">
    <property type="entry name" value="AMINO ACID PERMEASE"/>
    <property type="match status" value="1"/>
</dbReference>
<keyword evidence="2 5" id="KW-0812">Transmembrane</keyword>
<keyword evidence="8" id="KW-1185">Reference proteome</keyword>
<dbReference type="InterPro" id="IPR004841">
    <property type="entry name" value="AA-permease/SLC12A_dom"/>
</dbReference>
<name>A0A4V3XD28_9AGAM</name>
<dbReference type="OrthoDB" id="10062876at2759"/>